<dbReference type="AlphaFoldDB" id="A0A931H4D4"/>
<evidence type="ECO:0008006" key="3">
    <source>
        <dbReference type="Google" id="ProtNLM"/>
    </source>
</evidence>
<dbReference type="RefSeq" id="WP_196986270.1">
    <property type="nucleotide sequence ID" value="NZ_JADWYS010000001.1"/>
</dbReference>
<accession>A0A931H4D4</accession>
<sequence>MTASDDTIPFTASAARKPRTGAEAARYGVLRRLGPVLKHDMVVNLQAISMMAEVLNARLERGTDTPADFQTSISKLNRLARDAVASCIKVATWFEPGEDVSIKLDQGIEECLSLLASNFNFRGFQVTRELTNADFQVWRIALRNLVIASLISLTDASSGACEVTVKAEIRNGAAEITVRVTPLEDAAEPLVIEPSYRHLDWADVQALAVSEQVELVRGPDEISIRMPRAVATAPLQIAPV</sequence>
<comment type="caution">
    <text evidence="1">The sequence shown here is derived from an EMBL/GenBank/DDBJ whole genome shotgun (WGS) entry which is preliminary data.</text>
</comment>
<name>A0A931H4D4_9BURK</name>
<gene>
    <name evidence="1" type="ORF">I5803_10255</name>
</gene>
<organism evidence="1 2">
    <name type="scientific">Caenimonas aquaedulcis</name>
    <dbReference type="NCBI Taxonomy" id="2793270"/>
    <lineage>
        <taxon>Bacteria</taxon>
        <taxon>Pseudomonadati</taxon>
        <taxon>Pseudomonadota</taxon>
        <taxon>Betaproteobacteria</taxon>
        <taxon>Burkholderiales</taxon>
        <taxon>Comamonadaceae</taxon>
        <taxon>Caenimonas</taxon>
    </lineage>
</organism>
<keyword evidence="2" id="KW-1185">Reference proteome</keyword>
<protein>
    <recommendedName>
        <fullName evidence="3">Histidine kinase</fullName>
    </recommendedName>
</protein>
<evidence type="ECO:0000313" key="2">
    <source>
        <dbReference type="Proteomes" id="UP000651050"/>
    </source>
</evidence>
<evidence type="ECO:0000313" key="1">
    <source>
        <dbReference type="EMBL" id="MBG9388404.1"/>
    </source>
</evidence>
<reference evidence="1" key="1">
    <citation type="submission" date="2020-11" db="EMBL/GenBank/DDBJ databases">
        <title>Bacterial whole genome sequence for Caenimonas sp. DR4.4.</title>
        <authorList>
            <person name="Le V."/>
            <person name="Ko S.-R."/>
            <person name="Ahn C.-Y."/>
            <person name="Oh H.-M."/>
        </authorList>
    </citation>
    <scope>NUCLEOTIDE SEQUENCE</scope>
    <source>
        <strain evidence="1">DR4.4</strain>
    </source>
</reference>
<proteinExistence type="predicted"/>
<dbReference type="EMBL" id="JADWYS010000001">
    <property type="protein sequence ID" value="MBG9388404.1"/>
    <property type="molecule type" value="Genomic_DNA"/>
</dbReference>
<dbReference type="Proteomes" id="UP000651050">
    <property type="component" value="Unassembled WGS sequence"/>
</dbReference>